<dbReference type="EMBL" id="FTNT01000010">
    <property type="protein sequence ID" value="SIS17016.1"/>
    <property type="molecule type" value="Genomic_DNA"/>
</dbReference>
<dbReference type="GO" id="GO:0003700">
    <property type="term" value="F:DNA-binding transcription factor activity"/>
    <property type="evidence" value="ECO:0007669"/>
    <property type="project" value="TreeGrafter"/>
</dbReference>
<dbReference type="STRING" id="1344003.SAMN05445060_3189"/>
<dbReference type="Pfam" id="PF00440">
    <property type="entry name" value="TetR_N"/>
    <property type="match status" value="1"/>
</dbReference>
<dbReference type="Gene3D" id="1.10.10.60">
    <property type="entry name" value="Homeodomain-like"/>
    <property type="match status" value="1"/>
</dbReference>
<dbReference type="InterPro" id="IPR009057">
    <property type="entry name" value="Homeodomain-like_sf"/>
</dbReference>
<keyword evidence="1" id="KW-0805">Transcription regulation</keyword>
<keyword evidence="3" id="KW-0804">Transcription</keyword>
<keyword evidence="2 4" id="KW-0238">DNA-binding</keyword>
<reference evidence="6 7" key="1">
    <citation type="submission" date="2017-01" db="EMBL/GenBank/DDBJ databases">
        <authorList>
            <person name="Mah S.A."/>
            <person name="Swanson W.J."/>
            <person name="Moy G.W."/>
            <person name="Vacquier V.D."/>
        </authorList>
    </citation>
    <scope>NUCLEOTIDE SEQUENCE [LARGE SCALE GENOMIC DNA]</scope>
    <source>
        <strain evidence="6 7">CPCC 203464</strain>
    </source>
</reference>
<dbReference type="SUPFAM" id="SSF46689">
    <property type="entry name" value="Homeodomain-like"/>
    <property type="match status" value="1"/>
</dbReference>
<dbReference type="AlphaFoldDB" id="A0A1N7GWU2"/>
<dbReference type="PRINTS" id="PR00455">
    <property type="entry name" value="HTHTETR"/>
</dbReference>
<organism evidence="6 7">
    <name type="scientific">Williamsia sterculiae</name>
    <dbReference type="NCBI Taxonomy" id="1344003"/>
    <lineage>
        <taxon>Bacteria</taxon>
        <taxon>Bacillati</taxon>
        <taxon>Actinomycetota</taxon>
        <taxon>Actinomycetes</taxon>
        <taxon>Mycobacteriales</taxon>
        <taxon>Nocardiaceae</taxon>
        <taxon>Williamsia</taxon>
    </lineage>
</organism>
<dbReference type="GO" id="GO:0000976">
    <property type="term" value="F:transcription cis-regulatory region binding"/>
    <property type="evidence" value="ECO:0007669"/>
    <property type="project" value="TreeGrafter"/>
</dbReference>
<dbReference type="PROSITE" id="PS50977">
    <property type="entry name" value="HTH_TETR_2"/>
    <property type="match status" value="1"/>
</dbReference>
<dbReference type="Pfam" id="PF16859">
    <property type="entry name" value="TetR_C_11"/>
    <property type="match status" value="1"/>
</dbReference>
<evidence type="ECO:0000256" key="4">
    <source>
        <dbReference type="PROSITE-ProRule" id="PRU00335"/>
    </source>
</evidence>
<keyword evidence="7" id="KW-1185">Reference proteome</keyword>
<protein>
    <submittedName>
        <fullName evidence="6">Transcriptional regulator, TetR family</fullName>
    </submittedName>
</protein>
<dbReference type="PANTHER" id="PTHR30055:SF148">
    <property type="entry name" value="TETR-FAMILY TRANSCRIPTIONAL REGULATOR"/>
    <property type="match status" value="1"/>
</dbReference>
<evidence type="ECO:0000256" key="1">
    <source>
        <dbReference type="ARBA" id="ARBA00023015"/>
    </source>
</evidence>
<dbReference type="InterPro" id="IPR001647">
    <property type="entry name" value="HTH_TetR"/>
</dbReference>
<evidence type="ECO:0000259" key="5">
    <source>
        <dbReference type="PROSITE" id="PS50977"/>
    </source>
</evidence>
<name>A0A1N7GWU2_9NOCA</name>
<dbReference type="Proteomes" id="UP000186218">
    <property type="component" value="Unassembled WGS sequence"/>
</dbReference>
<dbReference type="OrthoDB" id="9796019at2"/>
<evidence type="ECO:0000256" key="2">
    <source>
        <dbReference type="ARBA" id="ARBA00023125"/>
    </source>
</evidence>
<dbReference type="InterPro" id="IPR011075">
    <property type="entry name" value="TetR_C"/>
</dbReference>
<feature type="domain" description="HTH tetR-type" evidence="5">
    <location>
        <begin position="12"/>
        <end position="72"/>
    </location>
</feature>
<dbReference type="InterPro" id="IPR050109">
    <property type="entry name" value="HTH-type_TetR-like_transc_reg"/>
</dbReference>
<dbReference type="PANTHER" id="PTHR30055">
    <property type="entry name" value="HTH-TYPE TRANSCRIPTIONAL REGULATOR RUTR"/>
    <property type="match status" value="1"/>
</dbReference>
<sequence length="207" mass="22637">MSDSPPAHRRGRAFAEGVLSAAANELLNTGFDGFTIANVAEKAGVHVTSIYRRWRTKEQLVIDALLSSVEPTIPVPDTGSVRADLVELTLNLYASITSPQSKALLRLATMPLDFDRLDEARGRMVDDRSAAMEVVFERAVRRGEIGDTVDPRLALELLHSPIYSRVLITHEPVDDAFVTDLVDLALHGLAPDANTRTRPRIRGAASE</sequence>
<dbReference type="SUPFAM" id="SSF48498">
    <property type="entry name" value="Tetracyclin repressor-like, C-terminal domain"/>
    <property type="match status" value="1"/>
</dbReference>
<evidence type="ECO:0000256" key="3">
    <source>
        <dbReference type="ARBA" id="ARBA00023163"/>
    </source>
</evidence>
<gene>
    <name evidence="6" type="ORF">SAMN05445060_3189</name>
</gene>
<dbReference type="Gene3D" id="1.10.357.10">
    <property type="entry name" value="Tetracycline Repressor, domain 2"/>
    <property type="match status" value="1"/>
</dbReference>
<dbReference type="PROSITE" id="PS01081">
    <property type="entry name" value="HTH_TETR_1"/>
    <property type="match status" value="1"/>
</dbReference>
<feature type="DNA-binding region" description="H-T-H motif" evidence="4">
    <location>
        <begin position="35"/>
        <end position="54"/>
    </location>
</feature>
<dbReference type="RefSeq" id="WP_076481398.1">
    <property type="nucleotide sequence ID" value="NZ_FTNT01000010.1"/>
</dbReference>
<evidence type="ECO:0000313" key="6">
    <source>
        <dbReference type="EMBL" id="SIS17016.1"/>
    </source>
</evidence>
<dbReference type="InterPro" id="IPR023772">
    <property type="entry name" value="DNA-bd_HTH_TetR-type_CS"/>
</dbReference>
<evidence type="ECO:0000313" key="7">
    <source>
        <dbReference type="Proteomes" id="UP000186218"/>
    </source>
</evidence>
<dbReference type="InterPro" id="IPR036271">
    <property type="entry name" value="Tet_transcr_reg_TetR-rel_C_sf"/>
</dbReference>
<accession>A0A1N7GWU2</accession>
<proteinExistence type="predicted"/>